<dbReference type="CDD" id="cd01164">
    <property type="entry name" value="FruK_PfkB_like"/>
    <property type="match status" value="1"/>
</dbReference>
<evidence type="ECO:0000259" key="7">
    <source>
        <dbReference type="Pfam" id="PF00294"/>
    </source>
</evidence>
<name>A0A2R8APG3_9RHOB</name>
<evidence type="ECO:0000256" key="2">
    <source>
        <dbReference type="ARBA" id="ARBA00022679"/>
    </source>
</evidence>
<dbReference type="GO" id="GO:0005524">
    <property type="term" value="F:ATP binding"/>
    <property type="evidence" value="ECO:0007669"/>
    <property type="project" value="UniProtKB-KW"/>
</dbReference>
<dbReference type="PIRSF" id="PIRSF000535">
    <property type="entry name" value="1PFK/6PFK/LacC"/>
    <property type="match status" value="1"/>
</dbReference>
<dbReference type="EMBL" id="OMOJ01000001">
    <property type="protein sequence ID" value="SPF77958.1"/>
    <property type="molecule type" value="Genomic_DNA"/>
</dbReference>
<feature type="domain" description="Carbohydrate kinase PfkB" evidence="7">
    <location>
        <begin position="13"/>
        <end position="298"/>
    </location>
</feature>
<keyword evidence="2 6" id="KW-0808">Transferase</keyword>
<evidence type="ECO:0000256" key="6">
    <source>
        <dbReference type="PIRNR" id="PIRNR000535"/>
    </source>
</evidence>
<organism evidence="8 9">
    <name type="scientific">Pseudoprimorskyibacter insulae</name>
    <dbReference type="NCBI Taxonomy" id="1695997"/>
    <lineage>
        <taxon>Bacteria</taxon>
        <taxon>Pseudomonadati</taxon>
        <taxon>Pseudomonadota</taxon>
        <taxon>Alphaproteobacteria</taxon>
        <taxon>Rhodobacterales</taxon>
        <taxon>Paracoccaceae</taxon>
        <taxon>Pseudoprimorskyibacter</taxon>
    </lineage>
</organism>
<dbReference type="Gene3D" id="3.40.1190.20">
    <property type="match status" value="1"/>
</dbReference>
<dbReference type="Proteomes" id="UP000244904">
    <property type="component" value="Unassembled WGS sequence"/>
</dbReference>
<protein>
    <recommendedName>
        <fullName evidence="6">Phosphofructokinase</fullName>
    </recommendedName>
</protein>
<dbReference type="PANTHER" id="PTHR46566:SF2">
    <property type="entry name" value="ATP-DEPENDENT 6-PHOSPHOFRUCTOKINASE ISOZYME 2"/>
    <property type="match status" value="1"/>
</dbReference>
<dbReference type="OrthoDB" id="9801219at2"/>
<evidence type="ECO:0000313" key="9">
    <source>
        <dbReference type="Proteomes" id="UP000244904"/>
    </source>
</evidence>
<keyword evidence="4 8" id="KW-0418">Kinase</keyword>
<dbReference type="GO" id="GO:0003872">
    <property type="term" value="F:6-phosphofructokinase activity"/>
    <property type="evidence" value="ECO:0007669"/>
    <property type="project" value="TreeGrafter"/>
</dbReference>
<dbReference type="InterPro" id="IPR017583">
    <property type="entry name" value="Tagatose/fructose_Pkinase"/>
</dbReference>
<evidence type="ECO:0000256" key="5">
    <source>
        <dbReference type="ARBA" id="ARBA00022840"/>
    </source>
</evidence>
<evidence type="ECO:0000256" key="4">
    <source>
        <dbReference type="ARBA" id="ARBA00022777"/>
    </source>
</evidence>
<evidence type="ECO:0000313" key="8">
    <source>
        <dbReference type="EMBL" id="SPF77958.1"/>
    </source>
</evidence>
<evidence type="ECO:0000256" key="3">
    <source>
        <dbReference type="ARBA" id="ARBA00022741"/>
    </source>
</evidence>
<dbReference type="AlphaFoldDB" id="A0A2R8APG3"/>
<keyword evidence="3" id="KW-0547">Nucleotide-binding</keyword>
<dbReference type="NCBIfam" id="TIGR03168">
    <property type="entry name" value="1-PFK"/>
    <property type="match status" value="1"/>
</dbReference>
<evidence type="ECO:0000256" key="1">
    <source>
        <dbReference type="ARBA" id="ARBA00010688"/>
    </source>
</evidence>
<dbReference type="Pfam" id="PF00294">
    <property type="entry name" value="PfkB"/>
    <property type="match status" value="1"/>
</dbReference>
<dbReference type="InterPro" id="IPR011611">
    <property type="entry name" value="PfkB_dom"/>
</dbReference>
<keyword evidence="5" id="KW-0067">ATP-binding</keyword>
<reference evidence="9" key="1">
    <citation type="submission" date="2018-03" db="EMBL/GenBank/DDBJ databases">
        <authorList>
            <person name="Rodrigo-Torres L."/>
            <person name="Arahal R. D."/>
            <person name="Lucena T."/>
        </authorList>
    </citation>
    <scope>NUCLEOTIDE SEQUENCE [LARGE SCALE GENOMIC DNA]</scope>
    <source>
        <strain evidence="9">CECT 8871</strain>
    </source>
</reference>
<dbReference type="SUPFAM" id="SSF53613">
    <property type="entry name" value="Ribokinase-like"/>
    <property type="match status" value="1"/>
</dbReference>
<dbReference type="GO" id="GO:0005829">
    <property type="term" value="C:cytosol"/>
    <property type="evidence" value="ECO:0007669"/>
    <property type="project" value="TreeGrafter"/>
</dbReference>
<keyword evidence="9" id="KW-1185">Reference proteome</keyword>
<proteinExistence type="inferred from homology"/>
<dbReference type="PANTHER" id="PTHR46566">
    <property type="entry name" value="1-PHOSPHOFRUCTOKINASE-RELATED"/>
    <property type="match status" value="1"/>
</dbReference>
<dbReference type="RefSeq" id="WP_108884638.1">
    <property type="nucleotide sequence ID" value="NZ_OMOJ01000001.1"/>
</dbReference>
<comment type="similarity">
    <text evidence="1 6">Belongs to the carbohydrate kinase PfkB family.</text>
</comment>
<gene>
    <name evidence="8" type="primary">pfkB_1</name>
    <name evidence="8" type="ORF">PRI8871_00546</name>
</gene>
<accession>A0A2R8APG3</accession>
<dbReference type="InterPro" id="IPR029056">
    <property type="entry name" value="Ribokinase-like"/>
</dbReference>
<sequence length="319" mass="32273">MTDILTITLNPALDLSCAAPSISPGPKLRCTAPVAEPGGGGINVARAVSHLDGKARALVALGGATGAQLGDLLNAGGIETVAFNAPGDTRQSLAVTDQSTGGQYRFVMPGPVWAQSDIDRLINAVAAQTRPGGLVVISGSMPPGCPAGLIADLSRKTRDAGGRAILDTSGEALRMAATQTDRAAFILRMDSGEAEELAGRPLPDRLDSAGLARDLVTSGAAEAVVIARGADGSVMACADGRWHTMAADVPVVSKVGAGDSFVGGMSLALARGDTLPDALQFGAAAASSAVMTPGTELCRREDAERLRPLCHLTQLEGAT</sequence>